<evidence type="ECO:0000256" key="1">
    <source>
        <dbReference type="ARBA" id="ARBA00004141"/>
    </source>
</evidence>
<evidence type="ECO:0000313" key="8">
    <source>
        <dbReference type="EMBL" id="ORY80198.1"/>
    </source>
</evidence>
<feature type="compositionally biased region" description="Polar residues" evidence="5">
    <location>
        <begin position="277"/>
        <end position="291"/>
    </location>
</feature>
<keyword evidence="2 6" id="KW-0812">Transmembrane</keyword>
<dbReference type="OrthoDB" id="100006at2759"/>
<reference evidence="8 9" key="1">
    <citation type="submission" date="2016-07" db="EMBL/GenBank/DDBJ databases">
        <title>Pervasive Adenine N6-methylation of Active Genes in Fungi.</title>
        <authorList>
            <consortium name="DOE Joint Genome Institute"/>
            <person name="Mondo S.J."/>
            <person name="Dannebaum R.O."/>
            <person name="Kuo R.C."/>
            <person name="Labutti K."/>
            <person name="Haridas S."/>
            <person name="Kuo A."/>
            <person name="Salamov A."/>
            <person name="Ahrendt S.R."/>
            <person name="Lipzen A."/>
            <person name="Sullivan W."/>
            <person name="Andreopoulos W.B."/>
            <person name="Clum A."/>
            <person name="Lindquist E."/>
            <person name="Daum C."/>
            <person name="Ramamoorthy G.K."/>
            <person name="Gryganskyi A."/>
            <person name="Culley D."/>
            <person name="Magnuson J.K."/>
            <person name="James T.Y."/>
            <person name="O'Malley M.A."/>
            <person name="Stajich J.E."/>
            <person name="Spatafora J.W."/>
            <person name="Visel A."/>
            <person name="Grigoriev I.V."/>
        </authorList>
    </citation>
    <scope>NUCLEOTIDE SEQUENCE [LARGE SCALE GENOMIC DNA]</scope>
    <source>
        <strain evidence="8 9">62-1032</strain>
    </source>
</reference>
<feature type="transmembrane region" description="Helical" evidence="6">
    <location>
        <begin position="168"/>
        <end position="189"/>
    </location>
</feature>
<evidence type="ECO:0000256" key="5">
    <source>
        <dbReference type="SAM" id="MobiDB-lite"/>
    </source>
</evidence>
<comment type="subcellular location">
    <subcellularLocation>
        <location evidence="1">Membrane</location>
        <topology evidence="1">Multi-pass membrane protein</topology>
    </subcellularLocation>
</comment>
<evidence type="ECO:0000259" key="7">
    <source>
        <dbReference type="Pfam" id="PF11710"/>
    </source>
</evidence>
<dbReference type="GO" id="GO:0004930">
    <property type="term" value="F:G protein-coupled receptor activity"/>
    <property type="evidence" value="ECO:0007669"/>
    <property type="project" value="TreeGrafter"/>
</dbReference>
<keyword evidence="9" id="KW-1185">Reference proteome</keyword>
<keyword evidence="4 6" id="KW-0472">Membrane</keyword>
<dbReference type="Proteomes" id="UP000193467">
    <property type="component" value="Unassembled WGS sequence"/>
</dbReference>
<keyword evidence="3 6" id="KW-1133">Transmembrane helix</keyword>
<feature type="transmembrane region" description="Helical" evidence="6">
    <location>
        <begin position="367"/>
        <end position="394"/>
    </location>
</feature>
<dbReference type="GO" id="GO:0007189">
    <property type="term" value="P:adenylate cyclase-activating G protein-coupled receptor signaling pathway"/>
    <property type="evidence" value="ECO:0007669"/>
    <property type="project" value="TreeGrafter"/>
</dbReference>
<feature type="compositionally biased region" description="Low complexity" evidence="5">
    <location>
        <begin position="252"/>
        <end position="261"/>
    </location>
</feature>
<dbReference type="Gene3D" id="1.20.1070.10">
    <property type="entry name" value="Rhodopsin 7-helix transmembrane proteins"/>
    <property type="match status" value="1"/>
</dbReference>
<evidence type="ECO:0000256" key="3">
    <source>
        <dbReference type="ARBA" id="ARBA00022989"/>
    </source>
</evidence>
<gene>
    <name evidence="8" type="ORF">BCR35DRAFT_91190</name>
</gene>
<dbReference type="AlphaFoldDB" id="A0A1Y2F8G3"/>
<protein>
    <recommendedName>
        <fullName evidence="7">Glucose receptor Git3-like N-terminal domain-containing protein</fullName>
    </recommendedName>
</protein>
<dbReference type="Pfam" id="PF11710">
    <property type="entry name" value="Git3"/>
    <property type="match status" value="1"/>
</dbReference>
<evidence type="ECO:0000313" key="9">
    <source>
        <dbReference type="Proteomes" id="UP000193467"/>
    </source>
</evidence>
<feature type="domain" description="Glucose receptor Git3-like N-terminal" evidence="7">
    <location>
        <begin position="35"/>
        <end position="192"/>
    </location>
</feature>
<feature type="transmembrane region" description="Helical" evidence="6">
    <location>
        <begin position="406"/>
        <end position="429"/>
    </location>
</feature>
<sequence>MSSTSAVTVNLVITSLSFLGGSGIVVGYFRGAAGGQRLRQRLVLGLGICDMIQALDVLIGSSLHLSGRRFPTNSPGCNAIGFIYQTCVVVSAAWTLTIAVITYSTLVRPMSRLTMAIESPRAFYWIWAIVWSLGLIPAIFGTIFFAMVDVGGICWYQNGSIQSKIMIFIPRAIALLGVIGLYSSLFIFFRRRDMSLLATTSNGTQDEEQSPGDRRLSLANVSQKLTNWGRRTSSTQQATIRTNHTYNSAHDSPTSPNILSPPLSPIPQSPRPDLLSRPSQSVIITLPPSRSQRGEESDSAASTGEFPEIASFSGPPPTSKTVTPKRGSVPGTEEQVQLATYRNGGGVAAAPIPTVKRLSPRQVNKRLSLLMMLYPLAYLLLFSVSVGRLIATLITSAPTHPVLTNISRWLVFGQGLVDGILYFVIEYLFRRSTRGRT</sequence>
<dbReference type="InterPro" id="IPR023041">
    <property type="entry name" value="Glucose_rcpt_Git3-like_N"/>
</dbReference>
<feature type="transmembrane region" description="Helical" evidence="6">
    <location>
        <begin position="124"/>
        <end position="148"/>
    </location>
</feature>
<dbReference type="EMBL" id="MCGR01000025">
    <property type="protein sequence ID" value="ORY80198.1"/>
    <property type="molecule type" value="Genomic_DNA"/>
</dbReference>
<comment type="caution">
    <text evidence="8">The sequence shown here is derived from an EMBL/GenBank/DDBJ whole genome shotgun (WGS) entry which is preliminary data.</text>
</comment>
<dbReference type="STRING" id="106004.A0A1Y2F8G3"/>
<evidence type="ECO:0000256" key="2">
    <source>
        <dbReference type="ARBA" id="ARBA00022692"/>
    </source>
</evidence>
<feature type="compositionally biased region" description="Polar residues" evidence="5">
    <location>
        <begin position="228"/>
        <end position="251"/>
    </location>
</feature>
<dbReference type="GO" id="GO:0005886">
    <property type="term" value="C:plasma membrane"/>
    <property type="evidence" value="ECO:0007669"/>
    <property type="project" value="TreeGrafter"/>
</dbReference>
<dbReference type="InParanoid" id="A0A1Y2F8G3"/>
<dbReference type="PANTHER" id="PTHR23112">
    <property type="entry name" value="G PROTEIN-COUPLED RECEPTOR 157-RELATED"/>
    <property type="match status" value="1"/>
</dbReference>
<feature type="transmembrane region" description="Helical" evidence="6">
    <location>
        <begin position="82"/>
        <end position="103"/>
    </location>
</feature>
<dbReference type="SUPFAM" id="SSF81321">
    <property type="entry name" value="Family A G protein-coupled receptor-like"/>
    <property type="match status" value="1"/>
</dbReference>
<organism evidence="8 9">
    <name type="scientific">Leucosporidium creatinivorum</name>
    <dbReference type="NCBI Taxonomy" id="106004"/>
    <lineage>
        <taxon>Eukaryota</taxon>
        <taxon>Fungi</taxon>
        <taxon>Dikarya</taxon>
        <taxon>Basidiomycota</taxon>
        <taxon>Pucciniomycotina</taxon>
        <taxon>Microbotryomycetes</taxon>
        <taxon>Leucosporidiales</taxon>
        <taxon>Leucosporidium</taxon>
    </lineage>
</organism>
<proteinExistence type="predicted"/>
<evidence type="ECO:0000256" key="4">
    <source>
        <dbReference type="ARBA" id="ARBA00023136"/>
    </source>
</evidence>
<evidence type="ECO:0000256" key="6">
    <source>
        <dbReference type="SAM" id="Phobius"/>
    </source>
</evidence>
<feature type="region of interest" description="Disordered" evidence="5">
    <location>
        <begin position="228"/>
        <end position="332"/>
    </location>
</feature>
<name>A0A1Y2F8G3_9BASI</name>
<accession>A0A1Y2F8G3</accession>
<dbReference type="PANTHER" id="PTHR23112:SF0">
    <property type="entry name" value="TRANSMEMBRANE PROTEIN 116"/>
    <property type="match status" value="1"/>
</dbReference>
<dbReference type="CDD" id="cd00637">
    <property type="entry name" value="7tm_classA_rhodopsin-like"/>
    <property type="match status" value="1"/>
</dbReference>
<feature type="transmembrane region" description="Helical" evidence="6">
    <location>
        <begin position="6"/>
        <end position="29"/>
    </location>
</feature>